<reference evidence="1" key="1">
    <citation type="submission" date="2021-02" db="EMBL/GenBank/DDBJ databases">
        <authorList>
            <consortium name="DOE Joint Genome Institute"/>
            <person name="Ahrendt S."/>
            <person name="Looney B.P."/>
            <person name="Miyauchi S."/>
            <person name="Morin E."/>
            <person name="Drula E."/>
            <person name="Courty P.E."/>
            <person name="Chicoki N."/>
            <person name="Fauchery L."/>
            <person name="Kohler A."/>
            <person name="Kuo A."/>
            <person name="Labutti K."/>
            <person name="Pangilinan J."/>
            <person name="Lipzen A."/>
            <person name="Riley R."/>
            <person name="Andreopoulos W."/>
            <person name="He G."/>
            <person name="Johnson J."/>
            <person name="Barry K.W."/>
            <person name="Grigoriev I.V."/>
            <person name="Nagy L."/>
            <person name="Hibbett D."/>
            <person name="Henrissat B."/>
            <person name="Matheny P.B."/>
            <person name="Labbe J."/>
            <person name="Martin F."/>
        </authorList>
    </citation>
    <scope>NUCLEOTIDE SEQUENCE</scope>
    <source>
        <strain evidence="1">FP105234-sp</strain>
    </source>
</reference>
<proteinExistence type="predicted"/>
<accession>A0ACB8RTF4</accession>
<keyword evidence="2" id="KW-1185">Reference proteome</keyword>
<evidence type="ECO:0000313" key="1">
    <source>
        <dbReference type="EMBL" id="KAI0047192.1"/>
    </source>
</evidence>
<gene>
    <name evidence="1" type="ORF">FA95DRAFT_1606287</name>
</gene>
<dbReference type="EMBL" id="MU275909">
    <property type="protein sequence ID" value="KAI0047192.1"/>
    <property type="molecule type" value="Genomic_DNA"/>
</dbReference>
<name>A0ACB8RTF4_9AGAM</name>
<reference evidence="1" key="2">
    <citation type="journal article" date="2022" name="New Phytol.">
        <title>Evolutionary transition to the ectomycorrhizal habit in the genomes of a hyperdiverse lineage of mushroom-forming fungi.</title>
        <authorList>
            <person name="Looney B."/>
            <person name="Miyauchi S."/>
            <person name="Morin E."/>
            <person name="Drula E."/>
            <person name="Courty P.E."/>
            <person name="Kohler A."/>
            <person name="Kuo A."/>
            <person name="LaButti K."/>
            <person name="Pangilinan J."/>
            <person name="Lipzen A."/>
            <person name="Riley R."/>
            <person name="Andreopoulos W."/>
            <person name="He G."/>
            <person name="Johnson J."/>
            <person name="Nolan M."/>
            <person name="Tritt A."/>
            <person name="Barry K.W."/>
            <person name="Grigoriev I.V."/>
            <person name="Nagy L.G."/>
            <person name="Hibbett D."/>
            <person name="Henrissat B."/>
            <person name="Matheny P.B."/>
            <person name="Labbe J."/>
            <person name="Martin F.M."/>
        </authorList>
    </citation>
    <scope>NUCLEOTIDE SEQUENCE</scope>
    <source>
        <strain evidence="1">FP105234-sp</strain>
    </source>
</reference>
<protein>
    <submittedName>
        <fullName evidence="1">Uncharacterized protein</fullName>
    </submittedName>
</protein>
<dbReference type="Proteomes" id="UP000814033">
    <property type="component" value="Unassembled WGS sequence"/>
</dbReference>
<organism evidence="1 2">
    <name type="scientific">Auriscalpium vulgare</name>
    <dbReference type="NCBI Taxonomy" id="40419"/>
    <lineage>
        <taxon>Eukaryota</taxon>
        <taxon>Fungi</taxon>
        <taxon>Dikarya</taxon>
        <taxon>Basidiomycota</taxon>
        <taxon>Agaricomycotina</taxon>
        <taxon>Agaricomycetes</taxon>
        <taxon>Russulales</taxon>
        <taxon>Auriscalpiaceae</taxon>
        <taxon>Auriscalpium</taxon>
    </lineage>
</organism>
<comment type="caution">
    <text evidence="1">The sequence shown here is derived from an EMBL/GenBank/DDBJ whole genome shotgun (WGS) entry which is preliminary data.</text>
</comment>
<sequence>MLVCLVVHAPSTPTTVVFFTHSIRLRYRVDGLARLDFVTPQYAAPCPQRLEKSGIGRKGVQADRAWLRDAQRLLLSAPLSLPLAEAYLARALLHPELLVYASRLSRRRTGPAAHACVDRAHDVRLGAVVPLLRVLGTSNLQCDLQAPGHQQVRMSRPTVEMSVACSGYYEHRKMVAVVAGGLPLSDLLWHITAAVDGFIAVRVVLTPSACYYLSLGAWKTRSVPAACTPPQFAAGGAGGVRP</sequence>
<evidence type="ECO:0000313" key="2">
    <source>
        <dbReference type="Proteomes" id="UP000814033"/>
    </source>
</evidence>